<reference evidence="1 4" key="2">
    <citation type="submission" date="2023-06" db="EMBL/GenBank/DDBJ databases">
        <title>SYSU T0a273.</title>
        <authorList>
            <person name="Gao L."/>
            <person name="Fang B.-Z."/>
            <person name="Li W.-J."/>
        </authorList>
    </citation>
    <scope>NUCLEOTIDE SEQUENCE [LARGE SCALE GENOMIC DNA]</scope>
    <source>
        <strain evidence="1 4">SYSU T0a273</strain>
    </source>
</reference>
<comment type="caution">
    <text evidence="2">The sequence shown here is derived from an EMBL/GenBank/DDBJ whole genome shotgun (WGS) entry which is preliminary data.</text>
</comment>
<dbReference type="EMBL" id="JAUHPX010000002">
    <property type="protein sequence ID" value="MDN4487201.1"/>
    <property type="molecule type" value="Genomic_DNA"/>
</dbReference>
<organism evidence="2 3">
    <name type="scientific">Demequina lignilytica</name>
    <dbReference type="NCBI Taxonomy" id="3051663"/>
    <lineage>
        <taxon>Bacteria</taxon>
        <taxon>Bacillati</taxon>
        <taxon>Actinomycetota</taxon>
        <taxon>Actinomycetes</taxon>
        <taxon>Micrococcales</taxon>
        <taxon>Demequinaceae</taxon>
        <taxon>Demequina</taxon>
    </lineage>
</organism>
<gene>
    <name evidence="1" type="ORF">QQ002_10040</name>
    <name evidence="2" type="ORF">QQX10_03370</name>
</gene>
<evidence type="ECO:0000313" key="1">
    <source>
        <dbReference type="EMBL" id="MDN4483876.1"/>
    </source>
</evidence>
<sequence length="227" mass="24365">MVEDLVPNLRAALGEVLPGSWRDAAPWGYPAQCELALITGVFASQVPAASVAEIADTVMRRSPGKLLDDLTGLVDADTAGIQHLIGERWGDTTVLGVPRRRAEVIHEAARLLVGTGIRHAKELQEAVREREASVANLLLAVRGLGPGTWESIAFMVHAPLRPGADVVAYVRSLLGPDGDALETDEVRAMIVLTARRFAVEERVLAFALRQLVDSRAQRADQLAAQGS</sequence>
<protein>
    <submittedName>
        <fullName evidence="2">Uncharacterized protein</fullName>
    </submittedName>
</protein>
<name>A0AAW7M5H1_9MICO</name>
<accession>A0AAW7M5H1</accession>
<reference evidence="2" key="1">
    <citation type="submission" date="2023-06" db="EMBL/GenBank/DDBJ databases">
        <title>Sysu t00039.</title>
        <authorList>
            <person name="Gao L."/>
            <person name="Fang B.-Z."/>
            <person name="Li W.-J."/>
        </authorList>
    </citation>
    <scope>NUCLEOTIDE SEQUENCE</scope>
    <source>
        <strain evidence="2">SYSU T00039</strain>
    </source>
</reference>
<dbReference type="GO" id="GO:0003824">
    <property type="term" value="F:catalytic activity"/>
    <property type="evidence" value="ECO:0007669"/>
    <property type="project" value="InterPro"/>
</dbReference>
<dbReference type="SUPFAM" id="SSF48150">
    <property type="entry name" value="DNA-glycosylase"/>
    <property type="match status" value="1"/>
</dbReference>
<dbReference type="Proteomes" id="UP001172756">
    <property type="component" value="Unassembled WGS sequence"/>
</dbReference>
<dbReference type="Proteomes" id="UP001172737">
    <property type="component" value="Unassembled WGS sequence"/>
</dbReference>
<dbReference type="AlphaFoldDB" id="A0AAW7M5H1"/>
<dbReference type="RefSeq" id="WP_301118273.1">
    <property type="nucleotide sequence ID" value="NZ_JAUHPX010000002.1"/>
</dbReference>
<dbReference type="EMBL" id="JAUHQB010000007">
    <property type="protein sequence ID" value="MDN4483876.1"/>
    <property type="molecule type" value="Genomic_DNA"/>
</dbReference>
<evidence type="ECO:0000313" key="3">
    <source>
        <dbReference type="Proteomes" id="UP001172737"/>
    </source>
</evidence>
<evidence type="ECO:0000313" key="4">
    <source>
        <dbReference type="Proteomes" id="UP001172756"/>
    </source>
</evidence>
<dbReference type="GO" id="GO:0006281">
    <property type="term" value="P:DNA repair"/>
    <property type="evidence" value="ECO:0007669"/>
    <property type="project" value="InterPro"/>
</dbReference>
<keyword evidence="3" id="KW-1185">Reference proteome</keyword>
<evidence type="ECO:0000313" key="2">
    <source>
        <dbReference type="EMBL" id="MDN4487201.1"/>
    </source>
</evidence>
<proteinExistence type="predicted"/>
<dbReference type="InterPro" id="IPR011257">
    <property type="entry name" value="DNA_glycosylase"/>
</dbReference>